<dbReference type="InterPro" id="IPR002347">
    <property type="entry name" value="SDR_fam"/>
</dbReference>
<evidence type="ECO:0000256" key="1">
    <source>
        <dbReference type="ARBA" id="ARBA00023002"/>
    </source>
</evidence>
<dbReference type="PANTHER" id="PTHR44229">
    <property type="entry name" value="15-HYDROXYPROSTAGLANDIN DEHYDROGENASE [NAD(+)]"/>
    <property type="match status" value="1"/>
</dbReference>
<reference evidence="2" key="1">
    <citation type="journal article" date="2015" name="Nature">
        <title>Complex archaea that bridge the gap between prokaryotes and eukaryotes.</title>
        <authorList>
            <person name="Spang A."/>
            <person name="Saw J.H."/>
            <person name="Jorgensen S.L."/>
            <person name="Zaremba-Niedzwiedzka K."/>
            <person name="Martijn J."/>
            <person name="Lind A.E."/>
            <person name="van Eijk R."/>
            <person name="Schleper C."/>
            <person name="Guy L."/>
            <person name="Ettema T.J."/>
        </authorList>
    </citation>
    <scope>NUCLEOTIDE SEQUENCE</scope>
</reference>
<dbReference type="PANTHER" id="PTHR44229:SF4">
    <property type="entry name" value="15-HYDROXYPROSTAGLANDIN DEHYDROGENASE [NAD(+)]"/>
    <property type="match status" value="1"/>
</dbReference>
<dbReference type="PRINTS" id="PR00080">
    <property type="entry name" value="SDRFAMILY"/>
</dbReference>
<dbReference type="PRINTS" id="PR00081">
    <property type="entry name" value="GDHRDH"/>
</dbReference>
<dbReference type="GO" id="GO:0005737">
    <property type="term" value="C:cytoplasm"/>
    <property type="evidence" value="ECO:0007669"/>
    <property type="project" value="TreeGrafter"/>
</dbReference>
<accession>A0A0F9JU37</accession>
<dbReference type="FunFam" id="3.40.50.720:FF:000084">
    <property type="entry name" value="Short-chain dehydrogenase reductase"/>
    <property type="match status" value="1"/>
</dbReference>
<dbReference type="InterPro" id="IPR036291">
    <property type="entry name" value="NAD(P)-bd_dom_sf"/>
</dbReference>
<keyword evidence="1" id="KW-0560">Oxidoreductase</keyword>
<dbReference type="GO" id="GO:0016616">
    <property type="term" value="F:oxidoreductase activity, acting on the CH-OH group of donors, NAD or NADP as acceptor"/>
    <property type="evidence" value="ECO:0007669"/>
    <property type="project" value="TreeGrafter"/>
</dbReference>
<protein>
    <recommendedName>
        <fullName evidence="3">SDR family oxidoreductase</fullName>
    </recommendedName>
</protein>
<evidence type="ECO:0008006" key="3">
    <source>
        <dbReference type="Google" id="ProtNLM"/>
    </source>
</evidence>
<dbReference type="Pfam" id="PF00106">
    <property type="entry name" value="adh_short"/>
    <property type="match status" value="1"/>
</dbReference>
<comment type="caution">
    <text evidence="2">The sequence shown here is derived from an EMBL/GenBank/DDBJ whole genome shotgun (WGS) entry which is preliminary data.</text>
</comment>
<dbReference type="EMBL" id="LAZR01015384">
    <property type="protein sequence ID" value="KKM13413.1"/>
    <property type="molecule type" value="Genomic_DNA"/>
</dbReference>
<dbReference type="AlphaFoldDB" id="A0A0F9JU37"/>
<dbReference type="Gene3D" id="3.40.50.720">
    <property type="entry name" value="NAD(P)-binding Rossmann-like Domain"/>
    <property type="match status" value="1"/>
</dbReference>
<organism evidence="2">
    <name type="scientific">marine sediment metagenome</name>
    <dbReference type="NCBI Taxonomy" id="412755"/>
    <lineage>
        <taxon>unclassified sequences</taxon>
        <taxon>metagenomes</taxon>
        <taxon>ecological metagenomes</taxon>
    </lineage>
</organism>
<evidence type="ECO:0000313" key="2">
    <source>
        <dbReference type="EMBL" id="KKM13413.1"/>
    </source>
</evidence>
<sequence length="268" mass="28258">MNPEGKVALVTGGSSGIGRATALLLAEAGASVVVADIDGEGGAETVSLVEQAGGKAAFVESDITKREELERMVAFAEETYGGLDILHNNAGIGLPPPRFPETPPERWEHALAVNLWAVIAGTQAAVPAMRRRGGGVIVSTASMAGIIQYQPDPIYAAAKHGIVGLTRALVFLKAEANIRVNCVCPGVVDTPMLSKLTPEMTAEQQAQRDAMVGQMPLIPPREMAEAVLEFVRDDSLAGEAMGVMYGRPHKLIPPAVTFSRDPAQRMPN</sequence>
<gene>
    <name evidence="2" type="ORF">LCGC14_1716490</name>
</gene>
<dbReference type="SUPFAM" id="SSF51735">
    <property type="entry name" value="NAD(P)-binding Rossmann-fold domains"/>
    <property type="match status" value="1"/>
</dbReference>
<proteinExistence type="predicted"/>
<name>A0A0F9JU37_9ZZZZ</name>
<dbReference type="CDD" id="cd05233">
    <property type="entry name" value="SDR_c"/>
    <property type="match status" value="1"/>
</dbReference>